<accession>A0AAQ1SRK7</accession>
<dbReference type="EMBL" id="OPYN01000025">
    <property type="protein sequence ID" value="SPO58731.1"/>
    <property type="molecule type" value="Genomic_DNA"/>
</dbReference>
<dbReference type="Proteomes" id="UP000294335">
    <property type="component" value="Unassembled WGS sequence"/>
</dbReference>
<evidence type="ECO:0000313" key="2">
    <source>
        <dbReference type="Proteomes" id="UP000294335"/>
    </source>
</evidence>
<sequence>MGRKAAPIFDAVSGIAGAALQPFRDTRPLLQKTVYAALTPTTRNVYAQVASATCAKGMPDRYTAGLCANACFYWP</sequence>
<dbReference type="AlphaFoldDB" id="A0AAQ1SRK7"/>
<comment type="caution">
    <text evidence="1">The sequence shown here is derived from an EMBL/GenBank/DDBJ whole genome shotgun (WGS) entry which is preliminary data.</text>
</comment>
<keyword evidence="2" id="KW-1185">Reference proteome</keyword>
<reference evidence="1 2" key="1">
    <citation type="submission" date="2018-02" db="EMBL/GenBank/DDBJ databases">
        <authorList>
            <person name="Dubost A."/>
        </authorList>
    </citation>
    <scope>NUCLEOTIDE SEQUENCE [LARGE SCALE GENOMIC DNA]</scope>
    <source>
        <strain evidence="2">JV551A3</strain>
    </source>
</reference>
<name>A0AAQ1SRK7_9PSED</name>
<evidence type="ECO:0000313" key="1">
    <source>
        <dbReference type="EMBL" id="SPO58731.1"/>
    </source>
</evidence>
<gene>
    <name evidence="1" type="ORF">JV551A3_V1_250003</name>
</gene>
<protein>
    <submittedName>
        <fullName evidence="1">Uncharacterized protein</fullName>
    </submittedName>
</protein>
<proteinExistence type="predicted"/>
<organism evidence="1 2">
    <name type="scientific">Pseudomonas inefficax</name>
    <dbReference type="NCBI Taxonomy" id="2078786"/>
    <lineage>
        <taxon>Bacteria</taxon>
        <taxon>Pseudomonadati</taxon>
        <taxon>Pseudomonadota</taxon>
        <taxon>Gammaproteobacteria</taxon>
        <taxon>Pseudomonadales</taxon>
        <taxon>Pseudomonadaceae</taxon>
        <taxon>Pseudomonas</taxon>
    </lineage>
</organism>